<evidence type="ECO:0000256" key="3">
    <source>
        <dbReference type="ARBA" id="ARBA00022692"/>
    </source>
</evidence>
<dbReference type="PANTHER" id="PTHR31204">
    <property type="entry name" value="SIGMA INTRACELLULAR RECEPTOR 2"/>
    <property type="match status" value="1"/>
</dbReference>
<name>A0AAV5S010_MAUHU</name>
<feature type="domain" description="EXPERA" evidence="8">
    <location>
        <begin position="25"/>
        <end position="184"/>
    </location>
</feature>
<evidence type="ECO:0000259" key="8">
    <source>
        <dbReference type="PROSITE" id="PS51751"/>
    </source>
</evidence>
<feature type="transmembrane region" description="Helical" evidence="7">
    <location>
        <begin position="78"/>
        <end position="99"/>
    </location>
</feature>
<comment type="caution">
    <text evidence="9">The sequence shown here is derived from an EMBL/GenBank/DDBJ whole genome shotgun (WGS) entry which is preliminary data.</text>
</comment>
<dbReference type="Pfam" id="PF05241">
    <property type="entry name" value="EBP"/>
    <property type="match status" value="1"/>
</dbReference>
<evidence type="ECO:0000256" key="4">
    <source>
        <dbReference type="ARBA" id="ARBA00022824"/>
    </source>
</evidence>
<gene>
    <name evidence="9" type="ORF">DAKH74_028040</name>
</gene>
<keyword evidence="3 7" id="KW-0812">Transmembrane</keyword>
<dbReference type="PROSITE" id="PS51751">
    <property type="entry name" value="EXPERA"/>
    <property type="match status" value="1"/>
</dbReference>
<dbReference type="PIRSF" id="PIRSF031032">
    <property type="entry name" value="TMP_97_prd"/>
    <property type="match status" value="1"/>
</dbReference>
<evidence type="ECO:0000256" key="6">
    <source>
        <dbReference type="ARBA" id="ARBA00023136"/>
    </source>
</evidence>
<evidence type="ECO:0000313" key="9">
    <source>
        <dbReference type="EMBL" id="GMM56188.1"/>
    </source>
</evidence>
<comment type="caution">
    <text evidence="7">Lacks conserved residue(s) required for the propagation of feature annotation.</text>
</comment>
<accession>A0AAV5S010</accession>
<evidence type="ECO:0000256" key="5">
    <source>
        <dbReference type="ARBA" id="ARBA00022989"/>
    </source>
</evidence>
<proteinExistence type="inferred from homology"/>
<dbReference type="InterPro" id="IPR016964">
    <property type="entry name" value="Sigma2_recept"/>
</dbReference>
<feature type="transmembrane region" description="Helical" evidence="7">
    <location>
        <begin position="129"/>
        <end position="149"/>
    </location>
</feature>
<dbReference type="InterPro" id="IPR051987">
    <property type="entry name" value="Sigma-2_receptor-like"/>
</dbReference>
<keyword evidence="4 7" id="KW-0256">Endoplasmic reticulum</keyword>
<protein>
    <recommendedName>
        <fullName evidence="7">Efficient mitochondria targeting-associated protein 19</fullName>
    </recommendedName>
</protein>
<evidence type="ECO:0000256" key="7">
    <source>
        <dbReference type="PIRNR" id="PIRNR031032"/>
    </source>
</evidence>
<dbReference type="GO" id="GO:0005789">
    <property type="term" value="C:endoplasmic reticulum membrane"/>
    <property type="evidence" value="ECO:0007669"/>
    <property type="project" value="UniProtKB-SubCell"/>
</dbReference>
<keyword evidence="5 7" id="KW-1133">Transmembrane helix</keyword>
<dbReference type="Proteomes" id="UP001377567">
    <property type="component" value="Unassembled WGS sequence"/>
</dbReference>
<reference evidence="9 10" key="1">
    <citation type="journal article" date="2023" name="Elife">
        <title>Identification of key yeast species and microbe-microbe interactions impacting larval growth of Drosophila in the wild.</title>
        <authorList>
            <person name="Mure A."/>
            <person name="Sugiura Y."/>
            <person name="Maeda R."/>
            <person name="Honda K."/>
            <person name="Sakurai N."/>
            <person name="Takahashi Y."/>
            <person name="Watada M."/>
            <person name="Katoh T."/>
            <person name="Gotoh A."/>
            <person name="Gotoh Y."/>
            <person name="Taniguchi I."/>
            <person name="Nakamura K."/>
            <person name="Hayashi T."/>
            <person name="Katayama T."/>
            <person name="Uemura T."/>
            <person name="Hattori Y."/>
        </authorList>
    </citation>
    <scope>NUCLEOTIDE SEQUENCE [LARGE SCALE GENOMIC DNA]</scope>
    <source>
        <strain evidence="9 10">KH-74</strain>
    </source>
</reference>
<comment type="similarity">
    <text evidence="2">Belongs to the TMEM97/sigma-2 receptor family.</text>
</comment>
<evidence type="ECO:0000256" key="1">
    <source>
        <dbReference type="ARBA" id="ARBA00004477"/>
    </source>
</evidence>
<keyword evidence="10" id="KW-1185">Reference proteome</keyword>
<organism evidence="9 10">
    <name type="scientific">Maudiozyma humilis</name>
    <name type="common">Sour dough yeast</name>
    <name type="synonym">Kazachstania humilis</name>
    <dbReference type="NCBI Taxonomy" id="51915"/>
    <lineage>
        <taxon>Eukaryota</taxon>
        <taxon>Fungi</taxon>
        <taxon>Dikarya</taxon>
        <taxon>Ascomycota</taxon>
        <taxon>Saccharomycotina</taxon>
        <taxon>Saccharomycetes</taxon>
        <taxon>Saccharomycetales</taxon>
        <taxon>Saccharomycetaceae</taxon>
        <taxon>Maudiozyma</taxon>
    </lineage>
</organism>
<keyword evidence="6 7" id="KW-0472">Membrane</keyword>
<evidence type="ECO:0000313" key="10">
    <source>
        <dbReference type="Proteomes" id="UP001377567"/>
    </source>
</evidence>
<comment type="subcellular location">
    <subcellularLocation>
        <location evidence="1">Endoplasmic reticulum membrane</location>
        <topology evidence="1">Multi-pass membrane protein</topology>
    </subcellularLocation>
</comment>
<dbReference type="PANTHER" id="PTHR31204:SF1">
    <property type="entry name" value="SIGMA INTRACELLULAR RECEPTOR 2"/>
    <property type="match status" value="1"/>
</dbReference>
<dbReference type="AlphaFoldDB" id="A0AAV5S010"/>
<sequence>MKEAIKTSNTTNPKMACGVLSTVFEQHFYTAYFLVHIPLTIFIDSTICLPPMTDGLKAMIDWHVAENNDFLLLEKPAWFFWMVVVELLFQLPAFPYFIARMSLFRGDAPGISKEEKAARAGKRGTLRTLLRLYGLNASLTSLFCIYVIYQRGYYPATGAPLSAVDCAKLIAYYTPTFLIPLRLCFV</sequence>
<dbReference type="EMBL" id="BTGD01000008">
    <property type="protein sequence ID" value="GMM56188.1"/>
    <property type="molecule type" value="Genomic_DNA"/>
</dbReference>
<dbReference type="InterPro" id="IPR033118">
    <property type="entry name" value="EXPERA"/>
</dbReference>
<evidence type="ECO:0000256" key="2">
    <source>
        <dbReference type="ARBA" id="ARBA00009096"/>
    </source>
</evidence>